<evidence type="ECO:0000256" key="3">
    <source>
        <dbReference type="ARBA" id="ARBA00022475"/>
    </source>
</evidence>
<feature type="domain" description="ABC transmembrane type-1" evidence="8">
    <location>
        <begin position="87"/>
        <end position="304"/>
    </location>
</feature>
<protein>
    <submittedName>
        <fullName evidence="9">ABC transporter permease</fullName>
    </submittedName>
</protein>
<comment type="caution">
    <text evidence="9">The sequence shown here is derived from an EMBL/GenBank/DDBJ whole genome shotgun (WGS) entry which is preliminary data.</text>
</comment>
<evidence type="ECO:0000256" key="5">
    <source>
        <dbReference type="ARBA" id="ARBA00022989"/>
    </source>
</evidence>
<keyword evidence="4 7" id="KW-0812">Transmembrane</keyword>
<evidence type="ECO:0000256" key="7">
    <source>
        <dbReference type="RuleBase" id="RU363032"/>
    </source>
</evidence>
<keyword evidence="6 7" id="KW-0472">Membrane</keyword>
<keyword evidence="5 7" id="KW-1133">Transmembrane helix</keyword>
<keyword evidence="3" id="KW-1003">Cell membrane</keyword>
<feature type="transmembrane region" description="Helical" evidence="7">
    <location>
        <begin position="230"/>
        <end position="251"/>
    </location>
</feature>
<organism evidence="9 10">
    <name type="scientific">Paenibacillus puldeungensis</name>
    <dbReference type="NCBI Taxonomy" id="696536"/>
    <lineage>
        <taxon>Bacteria</taxon>
        <taxon>Bacillati</taxon>
        <taxon>Bacillota</taxon>
        <taxon>Bacilli</taxon>
        <taxon>Bacillales</taxon>
        <taxon>Paenibacillaceae</taxon>
        <taxon>Paenibacillus</taxon>
    </lineage>
</organism>
<evidence type="ECO:0000256" key="1">
    <source>
        <dbReference type="ARBA" id="ARBA00004651"/>
    </source>
</evidence>
<sequence>MKQVETNQQIFPVRKGKSPGKYLGNYQLWIMVLPAVVYIAIFCYGPMYGLQLAFREFDFGKGITGGDWAGFKYFEQYFNSPMFWPTLRNTFVIAFFSLVLGFPLPILLALIINSIRNHNRKRVLQTTVYMPYFISTVVMVALLQIMLSPTTGLLSNLLRSLQLISADANLLGDPGAFVPVYVLSGIWQLCGWNSIIFIAALSSVDTQLYDASRIDGANRWQIVRHVEIPAILPTIIILLIMNMGSILSVGFEKTFLMQNSLNKSVSEVISTYVFNVGVKSNQFSFGSAVGLFNTVVNFLFLMLANKLAKKSSNISLM</sequence>
<evidence type="ECO:0000313" key="9">
    <source>
        <dbReference type="EMBL" id="MFD1176682.1"/>
    </source>
</evidence>
<evidence type="ECO:0000256" key="6">
    <source>
        <dbReference type="ARBA" id="ARBA00023136"/>
    </source>
</evidence>
<comment type="similarity">
    <text evidence="7">Belongs to the binding-protein-dependent transport system permease family.</text>
</comment>
<dbReference type="InterPro" id="IPR000515">
    <property type="entry name" value="MetI-like"/>
</dbReference>
<keyword evidence="2 7" id="KW-0813">Transport</keyword>
<evidence type="ECO:0000256" key="4">
    <source>
        <dbReference type="ARBA" id="ARBA00022692"/>
    </source>
</evidence>
<evidence type="ECO:0000256" key="2">
    <source>
        <dbReference type="ARBA" id="ARBA00022448"/>
    </source>
</evidence>
<dbReference type="Gene3D" id="1.10.3720.10">
    <property type="entry name" value="MetI-like"/>
    <property type="match status" value="1"/>
</dbReference>
<accession>A0ABW3RWQ5</accession>
<comment type="subcellular location">
    <subcellularLocation>
        <location evidence="1 7">Cell membrane</location>
        <topology evidence="1 7">Multi-pass membrane protein</topology>
    </subcellularLocation>
</comment>
<dbReference type="RefSeq" id="WP_379319134.1">
    <property type="nucleotide sequence ID" value="NZ_JBHTLM010000006.1"/>
</dbReference>
<dbReference type="PROSITE" id="PS50928">
    <property type="entry name" value="ABC_TM1"/>
    <property type="match status" value="1"/>
</dbReference>
<feature type="transmembrane region" description="Helical" evidence="7">
    <location>
        <begin position="283"/>
        <end position="304"/>
    </location>
</feature>
<dbReference type="SUPFAM" id="SSF161098">
    <property type="entry name" value="MetI-like"/>
    <property type="match status" value="1"/>
</dbReference>
<feature type="transmembrane region" description="Helical" evidence="7">
    <location>
        <begin position="91"/>
        <end position="115"/>
    </location>
</feature>
<evidence type="ECO:0000259" key="8">
    <source>
        <dbReference type="PROSITE" id="PS50928"/>
    </source>
</evidence>
<dbReference type="PANTHER" id="PTHR43227:SF11">
    <property type="entry name" value="BLL4140 PROTEIN"/>
    <property type="match status" value="1"/>
</dbReference>
<dbReference type="EMBL" id="JBHTLM010000006">
    <property type="protein sequence ID" value="MFD1176682.1"/>
    <property type="molecule type" value="Genomic_DNA"/>
</dbReference>
<evidence type="ECO:0000313" key="10">
    <source>
        <dbReference type="Proteomes" id="UP001597262"/>
    </source>
</evidence>
<dbReference type="InterPro" id="IPR050809">
    <property type="entry name" value="UgpAE/MalFG_permease"/>
</dbReference>
<dbReference type="PANTHER" id="PTHR43227">
    <property type="entry name" value="BLL4140 PROTEIN"/>
    <property type="match status" value="1"/>
</dbReference>
<feature type="transmembrane region" description="Helical" evidence="7">
    <location>
        <begin position="186"/>
        <end position="209"/>
    </location>
</feature>
<keyword evidence="10" id="KW-1185">Reference proteome</keyword>
<dbReference type="InterPro" id="IPR035906">
    <property type="entry name" value="MetI-like_sf"/>
</dbReference>
<dbReference type="CDD" id="cd06261">
    <property type="entry name" value="TM_PBP2"/>
    <property type="match status" value="1"/>
</dbReference>
<dbReference type="Pfam" id="PF00528">
    <property type="entry name" value="BPD_transp_1"/>
    <property type="match status" value="1"/>
</dbReference>
<proteinExistence type="inferred from homology"/>
<feature type="transmembrane region" description="Helical" evidence="7">
    <location>
        <begin position="26"/>
        <end position="47"/>
    </location>
</feature>
<gene>
    <name evidence="9" type="ORF">ACFQ3W_10265</name>
</gene>
<feature type="transmembrane region" description="Helical" evidence="7">
    <location>
        <begin position="127"/>
        <end position="147"/>
    </location>
</feature>
<name>A0ABW3RWQ5_9BACL</name>
<dbReference type="Proteomes" id="UP001597262">
    <property type="component" value="Unassembled WGS sequence"/>
</dbReference>
<reference evidence="10" key="1">
    <citation type="journal article" date="2019" name="Int. J. Syst. Evol. Microbiol.">
        <title>The Global Catalogue of Microorganisms (GCM) 10K type strain sequencing project: providing services to taxonomists for standard genome sequencing and annotation.</title>
        <authorList>
            <consortium name="The Broad Institute Genomics Platform"/>
            <consortium name="The Broad Institute Genome Sequencing Center for Infectious Disease"/>
            <person name="Wu L."/>
            <person name="Ma J."/>
        </authorList>
    </citation>
    <scope>NUCLEOTIDE SEQUENCE [LARGE SCALE GENOMIC DNA]</scope>
    <source>
        <strain evidence="10">CCUG 59189</strain>
    </source>
</reference>